<keyword evidence="6 10" id="KW-0067">ATP-binding</keyword>
<evidence type="ECO:0000256" key="8">
    <source>
        <dbReference type="ARBA" id="ARBA00023146"/>
    </source>
</evidence>
<organism evidence="13 14">
    <name type="scientific">Caldisericum exile</name>
    <dbReference type="NCBI Taxonomy" id="693075"/>
    <lineage>
        <taxon>Bacteria</taxon>
        <taxon>Pseudomonadati</taxon>
        <taxon>Caldisericota/Cryosericota group</taxon>
        <taxon>Caldisericota</taxon>
        <taxon>Caldisericia</taxon>
        <taxon>Caldisericales</taxon>
        <taxon>Caldisericaceae</taxon>
        <taxon>Caldisericum</taxon>
    </lineage>
</organism>
<dbReference type="Gene3D" id="1.10.730.10">
    <property type="entry name" value="Isoleucyl-tRNA Synthetase, Domain 1"/>
    <property type="match status" value="1"/>
</dbReference>
<evidence type="ECO:0000259" key="12">
    <source>
        <dbReference type="Pfam" id="PF05746"/>
    </source>
</evidence>
<evidence type="ECO:0000256" key="7">
    <source>
        <dbReference type="ARBA" id="ARBA00022917"/>
    </source>
</evidence>
<dbReference type="RefSeq" id="WP_416084617.1">
    <property type="nucleotide sequence ID" value="NZ_JBNARP010000001.1"/>
</dbReference>
<evidence type="ECO:0000256" key="6">
    <source>
        <dbReference type="ARBA" id="ARBA00022840"/>
    </source>
</evidence>
<keyword evidence="3 10" id="KW-0963">Cytoplasm</keyword>
<reference evidence="13 14" key="1">
    <citation type="submission" date="2018-01" db="EMBL/GenBank/DDBJ databases">
        <title>Metagenomic assembled genomes from two thermal pools in the Uzon Caldera, Kamchatka, Russia.</title>
        <authorList>
            <person name="Wilkins L."/>
            <person name="Ettinger C."/>
        </authorList>
    </citation>
    <scope>NUCLEOTIDE SEQUENCE [LARGE SCALE GENOMIC DNA]</scope>
    <source>
        <strain evidence="13">ARK-10</strain>
    </source>
</reference>
<evidence type="ECO:0000256" key="5">
    <source>
        <dbReference type="ARBA" id="ARBA00022741"/>
    </source>
</evidence>
<dbReference type="GO" id="GO:0006426">
    <property type="term" value="P:glycyl-tRNA aminoacylation"/>
    <property type="evidence" value="ECO:0007669"/>
    <property type="project" value="UniProtKB-UniRule"/>
</dbReference>
<dbReference type="GO" id="GO:0004814">
    <property type="term" value="F:arginine-tRNA ligase activity"/>
    <property type="evidence" value="ECO:0007669"/>
    <property type="project" value="InterPro"/>
</dbReference>
<comment type="caution">
    <text evidence="13">The sequence shown here is derived from an EMBL/GenBank/DDBJ whole genome shotgun (WGS) entry which is preliminary data.</text>
</comment>
<dbReference type="PANTHER" id="PTHR30075">
    <property type="entry name" value="GLYCYL-TRNA SYNTHETASE"/>
    <property type="match status" value="1"/>
</dbReference>
<comment type="subunit">
    <text evidence="10">Tetramer of two alpha and two beta subunits.</text>
</comment>
<evidence type="ECO:0000256" key="1">
    <source>
        <dbReference type="ARBA" id="ARBA00004496"/>
    </source>
</evidence>
<sequence>MKDFLFEIYTEEMPAKLLNDISKQLKELAERNFSYTNINHGEIQTFSTPRRLVLFVKDVEEKESERVIEIKGPPYKIAYDEKGTPTQVFKKFLESNDLKEDEIIIKEIKDNKYIFGFKKVQGRDAKEILPAIVIESLKNLVFPRGMRWNSSNVVFLRPIRSILALFDNEVINLEYAGIHSSNKSFGFYFDSPLEFICKNTQDYFKKVRERYVILDYKERETLVKKDLEKLASSVEGRVKYENEFLEEVVNLTEFPTPFLCELKLGKFDIPDCIVESVIKDHLKSFPIYSKDLTKVLPFFVGVRNGISDFIENVRKGYEKVAMARLYDGAFFFEEDKKEKLEFRVPKLKDIIFISGLGTLFDKTQRLVKISEYLSEVLELDAKSRDLLKRASLLSKADITTQVVKEFPELQGTMGGIYARIQGEPEEVALAISEQYLPRFSHDEVPKTRLGKYLSIIDKLDTLVLSVGKGFEFTSSKDPLGLRRSALQIVEVVFTLEENVFPISNLINFIIGLDSFTRNIQEILQDVLNLLRERANYLIRSNNISYDSANAVTALPIDLMPTFLDRAKTLEKYSKDEKFKEIVVVHKRIRNILQKTNIESDLVSYDLLLEDAEKELFTVTSESEKLLKEMLKSRDYDAIIHLLYLYVPSVNKFFDKVLVMEKDERIRNNRLAQLMKVLKLFESFAMFSEVVIEK</sequence>
<proteinExistence type="inferred from homology"/>
<dbReference type="GO" id="GO:0006420">
    <property type="term" value="P:arginyl-tRNA aminoacylation"/>
    <property type="evidence" value="ECO:0007669"/>
    <property type="project" value="InterPro"/>
</dbReference>
<evidence type="ECO:0000256" key="9">
    <source>
        <dbReference type="ARBA" id="ARBA00047937"/>
    </source>
</evidence>
<feature type="coiled-coil region" evidence="11">
    <location>
        <begin position="594"/>
        <end position="628"/>
    </location>
</feature>
<dbReference type="EMBL" id="PNIX01000324">
    <property type="protein sequence ID" value="PMP81359.1"/>
    <property type="molecule type" value="Genomic_DNA"/>
</dbReference>
<evidence type="ECO:0000313" key="13">
    <source>
        <dbReference type="EMBL" id="PMP81359.1"/>
    </source>
</evidence>
<dbReference type="EC" id="6.1.1.14" evidence="10"/>
<gene>
    <name evidence="10" type="primary">glyS</name>
    <name evidence="13" type="ORF">C0175_05640</name>
</gene>
<keyword evidence="5 10" id="KW-0547">Nucleotide-binding</keyword>
<comment type="similarity">
    <text evidence="2 10">Belongs to the class-II aminoacyl-tRNA synthetase family.</text>
</comment>
<evidence type="ECO:0000256" key="11">
    <source>
        <dbReference type="SAM" id="Coils"/>
    </source>
</evidence>
<accession>A0A2J6X4P2</accession>
<dbReference type="PROSITE" id="PS50861">
    <property type="entry name" value="AA_TRNA_LIGASE_II_GLYAB"/>
    <property type="match status" value="1"/>
</dbReference>
<dbReference type="HAMAP" id="MF_00255">
    <property type="entry name" value="Gly_tRNA_synth_beta"/>
    <property type="match status" value="1"/>
</dbReference>
<keyword evidence="4 10" id="KW-0436">Ligase</keyword>
<dbReference type="Pfam" id="PF05746">
    <property type="entry name" value="DALR_1"/>
    <property type="match status" value="1"/>
</dbReference>
<dbReference type="GO" id="GO:0004820">
    <property type="term" value="F:glycine-tRNA ligase activity"/>
    <property type="evidence" value="ECO:0007669"/>
    <property type="project" value="UniProtKB-UniRule"/>
</dbReference>
<evidence type="ECO:0000313" key="14">
    <source>
        <dbReference type="Proteomes" id="UP000236910"/>
    </source>
</evidence>
<feature type="domain" description="DALR anticodon binding" evidence="12">
    <location>
        <begin position="584"/>
        <end position="679"/>
    </location>
</feature>
<dbReference type="InterPro" id="IPR006194">
    <property type="entry name" value="Gly-tRNA-synth_heterodimer"/>
</dbReference>
<dbReference type="GO" id="GO:0005829">
    <property type="term" value="C:cytosol"/>
    <property type="evidence" value="ECO:0007669"/>
    <property type="project" value="TreeGrafter"/>
</dbReference>
<dbReference type="Pfam" id="PF02092">
    <property type="entry name" value="tRNA_synt_2f"/>
    <property type="match status" value="1"/>
</dbReference>
<evidence type="ECO:0000256" key="2">
    <source>
        <dbReference type="ARBA" id="ARBA00008226"/>
    </source>
</evidence>
<dbReference type="PRINTS" id="PR01045">
    <property type="entry name" value="TRNASYNTHGB"/>
</dbReference>
<evidence type="ECO:0000256" key="10">
    <source>
        <dbReference type="HAMAP-Rule" id="MF_00255"/>
    </source>
</evidence>
<evidence type="ECO:0000256" key="4">
    <source>
        <dbReference type="ARBA" id="ARBA00022598"/>
    </source>
</evidence>
<comment type="subcellular location">
    <subcellularLocation>
        <location evidence="1 10">Cytoplasm</location>
    </subcellularLocation>
</comment>
<dbReference type="InterPro" id="IPR008909">
    <property type="entry name" value="DALR_anticod-bd"/>
</dbReference>
<comment type="catalytic activity">
    <reaction evidence="9 10">
        <text>tRNA(Gly) + glycine + ATP = glycyl-tRNA(Gly) + AMP + diphosphate</text>
        <dbReference type="Rhea" id="RHEA:16013"/>
        <dbReference type="Rhea" id="RHEA-COMP:9664"/>
        <dbReference type="Rhea" id="RHEA-COMP:9683"/>
        <dbReference type="ChEBI" id="CHEBI:30616"/>
        <dbReference type="ChEBI" id="CHEBI:33019"/>
        <dbReference type="ChEBI" id="CHEBI:57305"/>
        <dbReference type="ChEBI" id="CHEBI:78442"/>
        <dbReference type="ChEBI" id="CHEBI:78522"/>
        <dbReference type="ChEBI" id="CHEBI:456215"/>
        <dbReference type="EC" id="6.1.1.14"/>
    </reaction>
</comment>
<dbReference type="PANTHER" id="PTHR30075:SF2">
    <property type="entry name" value="GLYCINE--TRNA LIGASE, CHLOROPLASTIC_MITOCHONDRIAL 2"/>
    <property type="match status" value="1"/>
</dbReference>
<dbReference type="NCBIfam" id="TIGR00211">
    <property type="entry name" value="glyS"/>
    <property type="match status" value="1"/>
</dbReference>
<keyword evidence="7 10" id="KW-0648">Protein biosynthesis</keyword>
<protein>
    <recommendedName>
        <fullName evidence="10">Glycine--tRNA ligase beta subunit</fullName>
        <ecNumber evidence="10">6.1.1.14</ecNumber>
    </recommendedName>
    <alternativeName>
        <fullName evidence="10">Glycyl-tRNA synthetase beta subunit</fullName>
        <shortName evidence="10">GlyRS</shortName>
    </alternativeName>
</protein>
<dbReference type="Proteomes" id="UP000236910">
    <property type="component" value="Unassembled WGS sequence"/>
</dbReference>
<dbReference type="SUPFAM" id="SSF109604">
    <property type="entry name" value="HD-domain/PDEase-like"/>
    <property type="match status" value="1"/>
</dbReference>
<dbReference type="AlphaFoldDB" id="A0A2J6X4P2"/>
<dbReference type="GO" id="GO:0005524">
    <property type="term" value="F:ATP binding"/>
    <property type="evidence" value="ECO:0007669"/>
    <property type="project" value="UniProtKB-UniRule"/>
</dbReference>
<keyword evidence="11" id="KW-0175">Coiled coil</keyword>
<dbReference type="InterPro" id="IPR015944">
    <property type="entry name" value="Gly-tRNA-synth_bsu"/>
</dbReference>
<keyword evidence="8 10" id="KW-0030">Aminoacyl-tRNA synthetase</keyword>
<evidence type="ECO:0000256" key="3">
    <source>
        <dbReference type="ARBA" id="ARBA00022490"/>
    </source>
</evidence>
<name>A0A2J6X4P2_9BACT</name>